<dbReference type="SUPFAM" id="SSF49899">
    <property type="entry name" value="Concanavalin A-like lectins/glucanases"/>
    <property type="match status" value="1"/>
</dbReference>
<accession>A0A553MRA8</accession>
<name>A0A553MRA8_9TELE</name>
<sequence length="97" mass="10426">PVVNRAGLPQGPSDHKVVVVTVDDCDWSVALRFGHVIGNYSCAAQGTQSGSKKSLDLTGPLLLGGVPRLPEEFPVRNHQFVGCMKDLKIDEEPIDMA</sequence>
<evidence type="ECO:0000259" key="2">
    <source>
        <dbReference type="PROSITE" id="PS50025"/>
    </source>
</evidence>
<protein>
    <recommendedName>
        <fullName evidence="2">Laminin G domain-containing protein</fullName>
    </recommendedName>
</protein>
<evidence type="ECO:0000313" key="3">
    <source>
        <dbReference type="EMBL" id="TRY55724.1"/>
    </source>
</evidence>
<organism evidence="3 4">
    <name type="scientific">Danionella cerebrum</name>
    <dbReference type="NCBI Taxonomy" id="2873325"/>
    <lineage>
        <taxon>Eukaryota</taxon>
        <taxon>Metazoa</taxon>
        <taxon>Chordata</taxon>
        <taxon>Craniata</taxon>
        <taxon>Vertebrata</taxon>
        <taxon>Euteleostomi</taxon>
        <taxon>Actinopterygii</taxon>
        <taxon>Neopterygii</taxon>
        <taxon>Teleostei</taxon>
        <taxon>Ostariophysi</taxon>
        <taxon>Cypriniformes</taxon>
        <taxon>Danionidae</taxon>
        <taxon>Danioninae</taxon>
        <taxon>Danionella</taxon>
    </lineage>
</organism>
<dbReference type="AlphaFoldDB" id="A0A553MRA8"/>
<comment type="caution">
    <text evidence="1">Lacks conserved residue(s) required for the propagation of feature annotation.</text>
</comment>
<feature type="domain" description="Laminin G" evidence="2">
    <location>
        <begin position="1"/>
        <end position="97"/>
    </location>
</feature>
<dbReference type="Gene3D" id="2.60.120.200">
    <property type="match status" value="1"/>
</dbReference>
<feature type="non-terminal residue" evidence="3">
    <location>
        <position position="1"/>
    </location>
</feature>
<dbReference type="Pfam" id="PF02210">
    <property type="entry name" value="Laminin_G_2"/>
    <property type="match status" value="1"/>
</dbReference>
<evidence type="ECO:0000256" key="1">
    <source>
        <dbReference type="PROSITE-ProRule" id="PRU00122"/>
    </source>
</evidence>
<feature type="non-terminal residue" evidence="3">
    <location>
        <position position="97"/>
    </location>
</feature>
<reference evidence="3 4" key="1">
    <citation type="journal article" date="2019" name="Sci. Data">
        <title>Hybrid genome assembly and annotation of Danionella translucida.</title>
        <authorList>
            <person name="Kadobianskyi M."/>
            <person name="Schulze L."/>
            <person name="Schuelke M."/>
            <person name="Judkewitz B."/>
        </authorList>
    </citation>
    <scope>NUCLEOTIDE SEQUENCE [LARGE SCALE GENOMIC DNA]</scope>
    <source>
        <strain evidence="3 4">Bolton</strain>
    </source>
</reference>
<dbReference type="InterPro" id="IPR001791">
    <property type="entry name" value="Laminin_G"/>
</dbReference>
<comment type="caution">
    <text evidence="3">The sequence shown here is derived from an EMBL/GenBank/DDBJ whole genome shotgun (WGS) entry which is preliminary data.</text>
</comment>
<dbReference type="EMBL" id="SRMA01027312">
    <property type="protein sequence ID" value="TRY55724.1"/>
    <property type="molecule type" value="Genomic_DNA"/>
</dbReference>
<dbReference type="OrthoDB" id="26203at2759"/>
<dbReference type="Proteomes" id="UP000316079">
    <property type="component" value="Unassembled WGS sequence"/>
</dbReference>
<keyword evidence="4" id="KW-1185">Reference proteome</keyword>
<evidence type="ECO:0000313" key="4">
    <source>
        <dbReference type="Proteomes" id="UP000316079"/>
    </source>
</evidence>
<dbReference type="PROSITE" id="PS50025">
    <property type="entry name" value="LAM_G_DOMAIN"/>
    <property type="match status" value="1"/>
</dbReference>
<gene>
    <name evidence="3" type="ORF">DNTS_010292</name>
</gene>
<dbReference type="STRING" id="623744.A0A553MRA8"/>
<dbReference type="InterPro" id="IPR013320">
    <property type="entry name" value="ConA-like_dom_sf"/>
</dbReference>
<proteinExistence type="predicted"/>